<proteinExistence type="predicted"/>
<dbReference type="EMBL" id="JACCFW010000001">
    <property type="protein sequence ID" value="NYJ75617.1"/>
    <property type="molecule type" value="Genomic_DNA"/>
</dbReference>
<evidence type="ECO:0000313" key="2">
    <source>
        <dbReference type="Proteomes" id="UP000571817"/>
    </source>
</evidence>
<dbReference type="Gene3D" id="3.40.30.10">
    <property type="entry name" value="Glutaredoxin"/>
    <property type="match status" value="1"/>
</dbReference>
<dbReference type="RefSeq" id="WP_179482437.1">
    <property type="nucleotide sequence ID" value="NZ_JACCFW010000001.1"/>
</dbReference>
<evidence type="ECO:0000313" key="1">
    <source>
        <dbReference type="EMBL" id="NYJ75617.1"/>
    </source>
</evidence>
<dbReference type="Proteomes" id="UP000571817">
    <property type="component" value="Unassembled WGS sequence"/>
</dbReference>
<protein>
    <recommendedName>
        <fullName evidence="3">Redoxin domain-containing protein</fullName>
    </recommendedName>
</protein>
<name>A0A853DFZ9_9MICO</name>
<dbReference type="InterPro" id="IPR036249">
    <property type="entry name" value="Thioredoxin-like_sf"/>
</dbReference>
<organism evidence="1 2">
    <name type="scientific">Allobranchiibius huperziae</name>
    <dbReference type="NCBI Taxonomy" id="1874116"/>
    <lineage>
        <taxon>Bacteria</taxon>
        <taxon>Bacillati</taxon>
        <taxon>Actinomycetota</taxon>
        <taxon>Actinomycetes</taxon>
        <taxon>Micrococcales</taxon>
        <taxon>Dermacoccaceae</taxon>
        <taxon>Allobranchiibius</taxon>
    </lineage>
</organism>
<dbReference type="SUPFAM" id="SSF52833">
    <property type="entry name" value="Thioredoxin-like"/>
    <property type="match status" value="1"/>
</dbReference>
<keyword evidence="2" id="KW-1185">Reference proteome</keyword>
<dbReference type="AlphaFoldDB" id="A0A853DFZ9"/>
<reference evidence="1 2" key="1">
    <citation type="submission" date="2020-07" db="EMBL/GenBank/DDBJ databases">
        <title>Sequencing the genomes of 1000 actinobacteria strains.</title>
        <authorList>
            <person name="Klenk H.-P."/>
        </authorList>
    </citation>
    <scope>NUCLEOTIDE SEQUENCE [LARGE SCALE GENOMIC DNA]</scope>
    <source>
        <strain evidence="1 2">DSM 29531</strain>
    </source>
</reference>
<sequence>METTKQPVLLMGIDTKEGAATARATFKNRGITYPSLRDDDGQPLSGLGAYLGSGDTPTTLVLDRYHRVAARVLGAVPTRTLMELVDDVLSAH</sequence>
<comment type="caution">
    <text evidence="1">The sequence shown here is derived from an EMBL/GenBank/DDBJ whole genome shotgun (WGS) entry which is preliminary data.</text>
</comment>
<accession>A0A853DFZ9</accession>
<evidence type="ECO:0008006" key="3">
    <source>
        <dbReference type="Google" id="ProtNLM"/>
    </source>
</evidence>
<gene>
    <name evidence="1" type="ORF">HNR15_002580</name>
</gene>